<dbReference type="PANTHER" id="PTHR47545:SF1">
    <property type="entry name" value="MULTIFUNCTIONAL CCA PROTEIN"/>
    <property type="match status" value="1"/>
</dbReference>
<evidence type="ECO:0000259" key="2">
    <source>
        <dbReference type="SMART" id="SM00471"/>
    </source>
</evidence>
<protein>
    <recommendedName>
        <fullName evidence="2">HD/PDEase domain-containing protein</fullName>
    </recommendedName>
</protein>
<dbReference type="Proteomes" id="UP000060071">
    <property type="component" value="Chromosome"/>
</dbReference>
<dbReference type="SMART" id="SM00471">
    <property type="entry name" value="HDc"/>
    <property type="match status" value="1"/>
</dbReference>
<dbReference type="EMBL" id="CP013910">
    <property type="protein sequence ID" value="ALW90168.1"/>
    <property type="molecule type" value="Genomic_DNA"/>
</dbReference>
<dbReference type="InterPro" id="IPR003607">
    <property type="entry name" value="HD/PDEase_dom"/>
</dbReference>
<dbReference type="PANTHER" id="PTHR47545">
    <property type="entry name" value="MULTIFUNCTIONAL CCA PROTEIN"/>
    <property type="match status" value="1"/>
</dbReference>
<dbReference type="Gene3D" id="1.10.3210.10">
    <property type="entry name" value="Hypothetical protein af1432"/>
    <property type="match status" value="1"/>
</dbReference>
<dbReference type="InterPro" id="IPR027417">
    <property type="entry name" value="P-loop_NTPase"/>
</dbReference>
<dbReference type="CDD" id="cd00077">
    <property type="entry name" value="HDc"/>
    <property type="match status" value="1"/>
</dbReference>
<feature type="domain" description="HD/PDEase" evidence="2">
    <location>
        <begin position="44"/>
        <end position="188"/>
    </location>
</feature>
<dbReference type="Pfam" id="PF13671">
    <property type="entry name" value="AAA_33"/>
    <property type="match status" value="1"/>
</dbReference>
<evidence type="ECO:0000313" key="4">
    <source>
        <dbReference type="Proteomes" id="UP000060071"/>
    </source>
</evidence>
<dbReference type="InterPro" id="IPR050124">
    <property type="entry name" value="tRNA_CCA-adding_enzyme"/>
</dbReference>
<organism evidence="3 4">
    <name type="scientific">Deinococcus actinosclerus</name>
    <dbReference type="NCBI Taxonomy" id="1768108"/>
    <lineage>
        <taxon>Bacteria</taxon>
        <taxon>Thermotogati</taxon>
        <taxon>Deinococcota</taxon>
        <taxon>Deinococci</taxon>
        <taxon>Deinococcales</taxon>
        <taxon>Deinococcaceae</taxon>
        <taxon>Deinococcus</taxon>
    </lineage>
</organism>
<evidence type="ECO:0000256" key="1">
    <source>
        <dbReference type="ARBA" id="ARBA00022741"/>
    </source>
</evidence>
<evidence type="ECO:0000313" key="3">
    <source>
        <dbReference type="EMBL" id="ALW90168.1"/>
    </source>
</evidence>
<dbReference type="SUPFAM" id="SSF109604">
    <property type="entry name" value="HD-domain/PDEase-like"/>
    <property type="match status" value="1"/>
</dbReference>
<dbReference type="Pfam" id="PF01966">
    <property type="entry name" value="HD"/>
    <property type="match status" value="1"/>
</dbReference>
<accession>A0ABM5X8T5</accession>
<dbReference type="Gene3D" id="3.40.50.300">
    <property type="entry name" value="P-loop containing nucleotide triphosphate hydrolases"/>
    <property type="match status" value="1"/>
</dbReference>
<sequence length="427" mass="45634">MGALLAQLKAGEDVSFEAISGELTSFVPLLAQLPETRQDAQWHAEGSVAAHSALVVRWAHELADGAGLRGEQRAALILAAALHDVGKALTTRDVPDEEGVVRVRSPQHARRGRDALSFRLLDSGLPPSLIRTVLALVAAHHSLHRALDGNLDRGVTALARRAPLPLLTLLARADARGRVVRGADARVGEDTADLLELAAHELDVWDAPEPLADFRAQVRSLLPGAEDDLLALALGRGVADWEAGVIHTPHEAAQRVQAAARQGFPRLTVLCGPSGSGKSTLAAQLSGARVISLDALRAQLGRGPADQRAADQRVNGQVLQAAREALREGLRRREHVVWDATSLRRDQRAQVLGLGHDYGALTRLWVAWTPPGVAAQRNAARARVVPGAVLADQLRMLEFPDLGEAHEVTLHPPGGDVWTLDSPFPLS</sequence>
<name>A0ABM5X8T5_9DEIO</name>
<proteinExistence type="predicted"/>
<gene>
    <name evidence="3" type="ORF">AUC44_15785</name>
</gene>
<keyword evidence="1" id="KW-0547">Nucleotide-binding</keyword>
<dbReference type="SUPFAM" id="SSF52540">
    <property type="entry name" value="P-loop containing nucleoside triphosphate hydrolases"/>
    <property type="match status" value="1"/>
</dbReference>
<keyword evidence="4" id="KW-1185">Reference proteome</keyword>
<dbReference type="RefSeq" id="WP_062159561.1">
    <property type="nucleotide sequence ID" value="NZ_CP013910.1"/>
</dbReference>
<reference evidence="3 4" key="1">
    <citation type="submission" date="2015-12" db="EMBL/GenBank/DDBJ databases">
        <authorList>
            <person name="Kim M.K."/>
            <person name="Srinivasan S."/>
            <person name="Lee J.-J."/>
            <person name="Kim K."/>
        </authorList>
    </citation>
    <scope>NUCLEOTIDE SEQUENCE [LARGE SCALE GENOMIC DNA]</scope>
    <source>
        <strain evidence="3 4">BM2</strain>
    </source>
</reference>
<dbReference type="InterPro" id="IPR006674">
    <property type="entry name" value="HD_domain"/>
</dbReference>